<protein>
    <recommendedName>
        <fullName evidence="1">DUF7852 domain-containing protein</fullName>
    </recommendedName>
</protein>
<gene>
    <name evidence="2" type="ORF">DFO73_101153</name>
</gene>
<dbReference type="NCBIfam" id="NF045794">
    <property type="entry name" value="CsxC_fam"/>
    <property type="match status" value="1"/>
</dbReference>
<evidence type="ECO:0000313" key="3">
    <source>
        <dbReference type="Proteomes" id="UP000247150"/>
    </source>
</evidence>
<proteinExistence type="predicted"/>
<organism evidence="2 3">
    <name type="scientific">Cytobacillus oceanisediminis</name>
    <dbReference type="NCBI Taxonomy" id="665099"/>
    <lineage>
        <taxon>Bacteria</taxon>
        <taxon>Bacillati</taxon>
        <taxon>Bacillota</taxon>
        <taxon>Bacilli</taxon>
        <taxon>Bacillales</taxon>
        <taxon>Bacillaceae</taxon>
        <taxon>Cytobacillus</taxon>
    </lineage>
</organism>
<comment type="caution">
    <text evidence="2">The sequence shown here is derived from an EMBL/GenBank/DDBJ whole genome shotgun (WGS) entry which is preliminary data.</text>
</comment>
<reference evidence="2 3" key="1">
    <citation type="submission" date="2018-05" db="EMBL/GenBank/DDBJ databases">
        <title>Freshwater and sediment microbial communities from various areas in North America, analyzing microbe dynamics in response to fracking.</title>
        <authorList>
            <person name="Lamendella R."/>
        </authorList>
    </citation>
    <scope>NUCLEOTIDE SEQUENCE [LARGE SCALE GENOMIC DNA]</scope>
    <source>
        <strain evidence="2 3">15_TX</strain>
    </source>
</reference>
<dbReference type="Pfam" id="PF25250">
    <property type="entry name" value="DUF7852"/>
    <property type="match status" value="1"/>
</dbReference>
<dbReference type="AlphaFoldDB" id="A0A2V3ADI3"/>
<dbReference type="InterPro" id="IPR057174">
    <property type="entry name" value="DUF7852"/>
</dbReference>
<evidence type="ECO:0000259" key="1">
    <source>
        <dbReference type="Pfam" id="PF25250"/>
    </source>
</evidence>
<accession>A0A2V3ADI3</accession>
<dbReference type="EMBL" id="QGTW01000001">
    <property type="protein sequence ID" value="PWW31895.1"/>
    <property type="molecule type" value="Genomic_DNA"/>
</dbReference>
<name>A0A2V3ADI3_9BACI</name>
<dbReference type="InterPro" id="IPR054845">
    <property type="entry name" value="Exosporium_prot_C"/>
</dbReference>
<sequence>MKKNHSYGNGCGKGHDKCPPAPACDTAKSHTHFCEVGAATNQGDTEQTIILGDVPIQALTEADIYLPDSATDIKHIRKNVFLTQCKAVPVIPAGFPGVAPTAVKLFVEGYIHKNIQYVEGCEGVVKDYSVNVPFKCYSLVNNLPPIDWQFSTKSNQVNEIRELAKDGFGSDRCSFGSFTFEFFNQAIKCKLLNATVTQMDLLSDFDKYGRFDKVTEKAEVNLVVRLTQRQLVNGLTP</sequence>
<dbReference type="RefSeq" id="WP_110062877.1">
    <property type="nucleotide sequence ID" value="NZ_QGTW01000001.1"/>
</dbReference>
<feature type="domain" description="DUF7852" evidence="1">
    <location>
        <begin position="49"/>
        <end position="119"/>
    </location>
</feature>
<dbReference type="OrthoDB" id="2381017at2"/>
<evidence type="ECO:0000313" key="2">
    <source>
        <dbReference type="EMBL" id="PWW31895.1"/>
    </source>
</evidence>
<dbReference type="Proteomes" id="UP000247150">
    <property type="component" value="Unassembled WGS sequence"/>
</dbReference>